<dbReference type="InterPro" id="IPR007359">
    <property type="entry name" value="SigmaE_reg_RseC_MucC"/>
</dbReference>
<reference evidence="2 3" key="1">
    <citation type="submission" date="2016-06" db="EMBL/GenBank/DDBJ databases">
        <title>Genome sequence of Clostridium acetireducens DSM 10703.</title>
        <authorList>
            <person name="Poehlein A."/>
            <person name="Fluechter S."/>
            <person name="Duerre P."/>
            <person name="Daniel R."/>
        </authorList>
    </citation>
    <scope>NUCLEOTIDE SEQUENCE [LARGE SCALE GENOMIC DNA]</scope>
    <source>
        <strain evidence="2 3">DSM 10703</strain>
    </source>
</reference>
<proteinExistence type="predicted"/>
<protein>
    <submittedName>
        <fullName evidence="2">Positive regulator of sigma(E), RseC/MucC</fullName>
    </submittedName>
</protein>
<evidence type="ECO:0000313" key="2">
    <source>
        <dbReference type="EMBL" id="OFI07253.1"/>
    </source>
</evidence>
<dbReference type="Pfam" id="PF04246">
    <property type="entry name" value="RseC_MucC"/>
    <property type="match status" value="1"/>
</dbReference>
<accession>A0A1E8F1A4</accession>
<dbReference type="STRING" id="1121290.CLAOCE_04460"/>
<dbReference type="RefSeq" id="WP_070109410.1">
    <property type="nucleotide sequence ID" value="NZ_LZFO01000004.1"/>
</dbReference>
<dbReference type="PATRIC" id="fig|1121290.3.peg.450"/>
<keyword evidence="1" id="KW-1133">Transmembrane helix</keyword>
<organism evidence="2 3">
    <name type="scientific">Clostridium acetireducens DSM 10703</name>
    <dbReference type="NCBI Taxonomy" id="1121290"/>
    <lineage>
        <taxon>Bacteria</taxon>
        <taxon>Bacillati</taxon>
        <taxon>Bacillota</taxon>
        <taxon>Clostridia</taxon>
        <taxon>Eubacteriales</taxon>
        <taxon>Clostridiaceae</taxon>
        <taxon>Clostridium</taxon>
    </lineage>
</organism>
<dbReference type="AlphaFoldDB" id="A0A1E8F1A4"/>
<dbReference type="PIRSF" id="PIRSF004923">
    <property type="entry name" value="RseC"/>
    <property type="match status" value="1"/>
</dbReference>
<sequence length="144" mass="15999">MEEYGYVKDVKDGLAVVQFKRKSGCGDNCAHCSAQCDAPPLTVDIRNTLNAEKGDKVKIEMDGNKFIKLSAITYGIPFVFLIVGIVIGLNLFKHMGYKNYELLGSLVGFVFLAISYSILSIIDKKLKPTDNETLSMTEVIRLNR</sequence>
<evidence type="ECO:0000313" key="3">
    <source>
        <dbReference type="Proteomes" id="UP000175744"/>
    </source>
</evidence>
<dbReference type="InterPro" id="IPR026268">
    <property type="entry name" value="RseC"/>
</dbReference>
<dbReference type="OrthoDB" id="1734233at2"/>
<gene>
    <name evidence="2" type="ORF">CLOACE_04460</name>
</gene>
<keyword evidence="1" id="KW-0472">Membrane</keyword>
<name>A0A1E8F1A4_9CLOT</name>
<dbReference type="PANTHER" id="PTHR35867:SF1">
    <property type="entry name" value="PROTEIN RSEC"/>
    <property type="match status" value="1"/>
</dbReference>
<keyword evidence="1" id="KW-0812">Transmembrane</keyword>
<evidence type="ECO:0000256" key="1">
    <source>
        <dbReference type="SAM" id="Phobius"/>
    </source>
</evidence>
<dbReference type="EMBL" id="LZFO01000004">
    <property type="protein sequence ID" value="OFI07253.1"/>
    <property type="molecule type" value="Genomic_DNA"/>
</dbReference>
<feature type="transmembrane region" description="Helical" evidence="1">
    <location>
        <begin position="102"/>
        <end position="122"/>
    </location>
</feature>
<dbReference type="Proteomes" id="UP000175744">
    <property type="component" value="Unassembled WGS sequence"/>
</dbReference>
<feature type="transmembrane region" description="Helical" evidence="1">
    <location>
        <begin position="66"/>
        <end position="90"/>
    </location>
</feature>
<dbReference type="PANTHER" id="PTHR35867">
    <property type="entry name" value="PROTEIN RSEC"/>
    <property type="match status" value="1"/>
</dbReference>
<comment type="caution">
    <text evidence="2">The sequence shown here is derived from an EMBL/GenBank/DDBJ whole genome shotgun (WGS) entry which is preliminary data.</text>
</comment>
<keyword evidence="3" id="KW-1185">Reference proteome</keyword>